<dbReference type="InterPro" id="IPR058240">
    <property type="entry name" value="rSAM_sf"/>
</dbReference>
<dbReference type="SUPFAM" id="SSF102114">
    <property type="entry name" value="Radical SAM enzymes"/>
    <property type="match status" value="1"/>
</dbReference>
<comment type="cofactor">
    <cofactor evidence="1">
        <name>[4Fe-4S] cluster</name>
        <dbReference type="ChEBI" id="CHEBI:49883"/>
    </cofactor>
</comment>
<dbReference type="PANTHER" id="PTHR43409">
    <property type="entry name" value="ANAEROBIC MAGNESIUM-PROTOPORPHYRIN IX MONOMETHYL ESTER CYCLASE-RELATED"/>
    <property type="match status" value="1"/>
</dbReference>
<dbReference type="EMBL" id="BARU01045725">
    <property type="protein sequence ID" value="GAH96012.1"/>
    <property type="molecule type" value="Genomic_DNA"/>
</dbReference>
<reference evidence="7" key="1">
    <citation type="journal article" date="2014" name="Front. Microbiol.">
        <title>High frequency of phylogenetically diverse reductive dehalogenase-homologous genes in deep subseafloor sedimentary metagenomes.</title>
        <authorList>
            <person name="Kawai M."/>
            <person name="Futagami T."/>
            <person name="Toyoda A."/>
            <person name="Takaki Y."/>
            <person name="Nishi S."/>
            <person name="Hori S."/>
            <person name="Arai W."/>
            <person name="Tsubouchi T."/>
            <person name="Morono Y."/>
            <person name="Uchiyama I."/>
            <person name="Ito T."/>
            <person name="Fujiyama A."/>
            <person name="Inagaki F."/>
            <person name="Takami H."/>
        </authorList>
    </citation>
    <scope>NUCLEOTIDE SEQUENCE</scope>
    <source>
        <strain evidence="7">Expedition CK06-06</strain>
    </source>
</reference>
<keyword evidence="4" id="KW-0408">Iron</keyword>
<gene>
    <name evidence="7" type="ORF">S03H2_69263</name>
</gene>
<evidence type="ECO:0000256" key="4">
    <source>
        <dbReference type="ARBA" id="ARBA00023004"/>
    </source>
</evidence>
<dbReference type="InterPro" id="IPR013785">
    <property type="entry name" value="Aldolase_TIM"/>
</dbReference>
<dbReference type="Gene3D" id="3.20.20.70">
    <property type="entry name" value="Aldolase class I"/>
    <property type="match status" value="1"/>
</dbReference>
<keyword evidence="5" id="KW-0411">Iron-sulfur</keyword>
<proteinExistence type="predicted"/>
<dbReference type="GO" id="GO:0005829">
    <property type="term" value="C:cytosol"/>
    <property type="evidence" value="ECO:0007669"/>
    <property type="project" value="TreeGrafter"/>
</dbReference>
<accession>X1JPP9</accession>
<name>X1JPP9_9ZZZZ</name>
<dbReference type="GO" id="GO:0051536">
    <property type="term" value="F:iron-sulfur cluster binding"/>
    <property type="evidence" value="ECO:0007669"/>
    <property type="project" value="UniProtKB-KW"/>
</dbReference>
<evidence type="ECO:0000259" key="6">
    <source>
        <dbReference type="PROSITE" id="PS51918"/>
    </source>
</evidence>
<dbReference type="AlphaFoldDB" id="X1JPP9"/>
<organism evidence="7">
    <name type="scientific">marine sediment metagenome</name>
    <dbReference type="NCBI Taxonomy" id="412755"/>
    <lineage>
        <taxon>unclassified sequences</taxon>
        <taxon>metagenomes</taxon>
        <taxon>ecological metagenomes</taxon>
    </lineage>
</organism>
<dbReference type="PANTHER" id="PTHR43409:SF7">
    <property type="entry name" value="BLL1977 PROTEIN"/>
    <property type="match status" value="1"/>
</dbReference>
<evidence type="ECO:0000256" key="3">
    <source>
        <dbReference type="ARBA" id="ARBA00022723"/>
    </source>
</evidence>
<feature type="non-terminal residue" evidence="7">
    <location>
        <position position="144"/>
    </location>
</feature>
<dbReference type="GO" id="GO:0003824">
    <property type="term" value="F:catalytic activity"/>
    <property type="evidence" value="ECO:0007669"/>
    <property type="project" value="InterPro"/>
</dbReference>
<comment type="caution">
    <text evidence="7">The sequence shown here is derived from an EMBL/GenBank/DDBJ whole genome shotgun (WGS) entry which is preliminary data.</text>
</comment>
<keyword evidence="3" id="KW-0479">Metal-binding</keyword>
<evidence type="ECO:0000313" key="7">
    <source>
        <dbReference type="EMBL" id="GAH96012.1"/>
    </source>
</evidence>
<sequence length="144" mass="16585">GGILVGDNDFLLNRKRNIEFCEEMEKRKIKIDHIWVQANPAHIIRDKDLLSRYKKAGIFMTLLGTEAATQKIVDKYHKPMGVEQNIEAFKLLRKNKILVLASMMIGGEDETMETINEMARLGRKYGDFPTWAHATPFPGTPYYE</sequence>
<dbReference type="PROSITE" id="PS51918">
    <property type="entry name" value="RADICAL_SAM"/>
    <property type="match status" value="1"/>
</dbReference>
<evidence type="ECO:0000256" key="5">
    <source>
        <dbReference type="ARBA" id="ARBA00023014"/>
    </source>
</evidence>
<keyword evidence="2" id="KW-0949">S-adenosyl-L-methionine</keyword>
<dbReference type="Pfam" id="PF04055">
    <property type="entry name" value="Radical_SAM"/>
    <property type="match status" value="1"/>
</dbReference>
<feature type="non-terminal residue" evidence="7">
    <location>
        <position position="1"/>
    </location>
</feature>
<feature type="domain" description="Radical SAM core" evidence="6">
    <location>
        <begin position="1"/>
        <end position="144"/>
    </location>
</feature>
<dbReference type="InterPro" id="IPR007197">
    <property type="entry name" value="rSAM"/>
</dbReference>
<dbReference type="InterPro" id="IPR051198">
    <property type="entry name" value="BchE-like"/>
</dbReference>
<evidence type="ECO:0000256" key="2">
    <source>
        <dbReference type="ARBA" id="ARBA00022691"/>
    </source>
</evidence>
<evidence type="ECO:0000256" key="1">
    <source>
        <dbReference type="ARBA" id="ARBA00001966"/>
    </source>
</evidence>
<dbReference type="GO" id="GO:0046872">
    <property type="term" value="F:metal ion binding"/>
    <property type="evidence" value="ECO:0007669"/>
    <property type="project" value="UniProtKB-KW"/>
</dbReference>
<protein>
    <recommendedName>
        <fullName evidence="6">Radical SAM core domain-containing protein</fullName>
    </recommendedName>
</protein>